<accession>A0A6H9Z1W1</accession>
<dbReference type="InterPro" id="IPR036890">
    <property type="entry name" value="HATPase_C_sf"/>
</dbReference>
<comment type="subcellular location">
    <subcellularLocation>
        <location evidence="2">Cell membrane</location>
    </subcellularLocation>
</comment>
<evidence type="ECO:0000256" key="3">
    <source>
        <dbReference type="ARBA" id="ARBA00012438"/>
    </source>
</evidence>
<evidence type="ECO:0000256" key="2">
    <source>
        <dbReference type="ARBA" id="ARBA00004236"/>
    </source>
</evidence>
<evidence type="ECO:0000313" key="14">
    <source>
        <dbReference type="EMBL" id="KAB2350763.1"/>
    </source>
</evidence>
<keyword evidence="15" id="KW-1185">Reference proteome</keyword>
<dbReference type="PRINTS" id="PR00344">
    <property type="entry name" value="BCTRLSENSOR"/>
</dbReference>
<reference evidence="14 15" key="1">
    <citation type="submission" date="2019-09" db="EMBL/GenBank/DDBJ databases">
        <title>Actinomadura physcomitrii sp. nov., a novel actinomycete isolated from moss [Physcomitrium sphaericum (Ludw) Fuernr].</title>
        <authorList>
            <person name="Zhuang X."/>
            <person name="Liu C."/>
        </authorList>
    </citation>
    <scope>NUCLEOTIDE SEQUENCE [LARGE SCALE GENOMIC DNA]</scope>
    <source>
        <strain evidence="14 15">HMC1</strain>
    </source>
</reference>
<evidence type="ECO:0000313" key="15">
    <source>
        <dbReference type="Proteomes" id="UP000468735"/>
    </source>
</evidence>
<dbReference type="Gene3D" id="6.10.340.10">
    <property type="match status" value="1"/>
</dbReference>
<dbReference type="InterPro" id="IPR003660">
    <property type="entry name" value="HAMP_dom"/>
</dbReference>
<keyword evidence="7 14" id="KW-0418">Kinase</keyword>
<keyword evidence="9" id="KW-0902">Two-component regulatory system</keyword>
<comment type="caution">
    <text evidence="14">The sequence shown here is derived from an EMBL/GenBank/DDBJ whole genome shotgun (WGS) entry which is preliminary data.</text>
</comment>
<sequence length="466" mass="49333">MRFRLLGVLLALLVLVLGVLTVPLATAAASRDTQTMFLDRVNDTVRFASLAETALRTGQTSALRAELSRYEELFAIGVLIVGRDGEAVMASGPGVDLGDRSVRSKIDEGLSGNRSATAGVVWPWRDDPLIVVEPVGRGGEVIGAALTVSPTERLRGATVRSWTALLGEGLLVLMIGVVAATYLTRWLLRPVHRLDATAQALTEGRFGERVGTVSGPPELRRLATSFNAMAEQVSVLVERQRAFVSYASHQLRTPLARLRLSMDNLASQTTPEGREDHQMVVEEIERMARLYDALLAYAHAEATSAEAADIDVGGVADARVAAWQAVAADAGIGVVRTGAARSVGRAAADTLDQVLDALIDNAVKFSGAGSTVTVEVKKPAGGWVDVHVVDTGPGMLPDELRRAAEPFWRHPRDQNLDGSGLGVTIAQALVSACGGALDLLPAEPHGVNARIRLPASTSPDDKEASS</sequence>
<dbReference type="PROSITE" id="PS50885">
    <property type="entry name" value="HAMP"/>
    <property type="match status" value="1"/>
</dbReference>
<keyword evidence="5" id="KW-0808">Transferase</keyword>
<dbReference type="InterPro" id="IPR004358">
    <property type="entry name" value="Sig_transdc_His_kin-like_C"/>
</dbReference>
<dbReference type="InterPro" id="IPR005467">
    <property type="entry name" value="His_kinase_dom"/>
</dbReference>
<dbReference type="InterPro" id="IPR003594">
    <property type="entry name" value="HATPase_dom"/>
</dbReference>
<feature type="transmembrane region" description="Helical" evidence="11">
    <location>
        <begin position="162"/>
        <end position="183"/>
    </location>
</feature>
<feature type="domain" description="HAMP" evidence="13">
    <location>
        <begin position="185"/>
        <end position="238"/>
    </location>
</feature>
<evidence type="ECO:0000256" key="5">
    <source>
        <dbReference type="ARBA" id="ARBA00022679"/>
    </source>
</evidence>
<comment type="catalytic activity">
    <reaction evidence="1">
        <text>ATP + protein L-histidine = ADP + protein N-phospho-L-histidine.</text>
        <dbReference type="EC" id="2.7.13.3"/>
    </reaction>
</comment>
<dbReference type="SUPFAM" id="SSF55874">
    <property type="entry name" value="ATPase domain of HSP90 chaperone/DNA topoisomerase II/histidine kinase"/>
    <property type="match status" value="1"/>
</dbReference>
<dbReference type="PANTHER" id="PTHR45436:SF5">
    <property type="entry name" value="SENSOR HISTIDINE KINASE TRCS"/>
    <property type="match status" value="1"/>
</dbReference>
<dbReference type="CDD" id="cd00075">
    <property type="entry name" value="HATPase"/>
    <property type="match status" value="1"/>
</dbReference>
<dbReference type="CDD" id="cd06225">
    <property type="entry name" value="HAMP"/>
    <property type="match status" value="1"/>
</dbReference>
<dbReference type="Pfam" id="PF00672">
    <property type="entry name" value="HAMP"/>
    <property type="match status" value="1"/>
</dbReference>
<evidence type="ECO:0000256" key="4">
    <source>
        <dbReference type="ARBA" id="ARBA00022553"/>
    </source>
</evidence>
<evidence type="ECO:0000256" key="10">
    <source>
        <dbReference type="ARBA" id="ARBA00023136"/>
    </source>
</evidence>
<evidence type="ECO:0000259" key="12">
    <source>
        <dbReference type="PROSITE" id="PS50109"/>
    </source>
</evidence>
<evidence type="ECO:0000256" key="7">
    <source>
        <dbReference type="ARBA" id="ARBA00022777"/>
    </source>
</evidence>
<evidence type="ECO:0000256" key="6">
    <source>
        <dbReference type="ARBA" id="ARBA00022692"/>
    </source>
</evidence>
<keyword evidence="4" id="KW-0597">Phosphoprotein</keyword>
<dbReference type="OrthoDB" id="9786919at2"/>
<dbReference type="GO" id="GO:0005886">
    <property type="term" value="C:plasma membrane"/>
    <property type="evidence" value="ECO:0007669"/>
    <property type="project" value="UniProtKB-SubCell"/>
</dbReference>
<evidence type="ECO:0000259" key="13">
    <source>
        <dbReference type="PROSITE" id="PS50885"/>
    </source>
</evidence>
<proteinExistence type="predicted"/>
<dbReference type="SMART" id="SM00304">
    <property type="entry name" value="HAMP"/>
    <property type="match status" value="2"/>
</dbReference>
<dbReference type="RefSeq" id="WP_151559163.1">
    <property type="nucleotide sequence ID" value="NZ_WBMT01000003.1"/>
</dbReference>
<dbReference type="Gene3D" id="1.10.287.130">
    <property type="match status" value="1"/>
</dbReference>
<keyword evidence="8 11" id="KW-1133">Transmembrane helix</keyword>
<keyword evidence="6 11" id="KW-0812">Transmembrane</keyword>
<dbReference type="Pfam" id="PF02518">
    <property type="entry name" value="HATPase_c"/>
    <property type="match status" value="1"/>
</dbReference>
<evidence type="ECO:0000256" key="8">
    <source>
        <dbReference type="ARBA" id="ARBA00022989"/>
    </source>
</evidence>
<dbReference type="InterPro" id="IPR036097">
    <property type="entry name" value="HisK_dim/P_sf"/>
</dbReference>
<dbReference type="SMART" id="SM00388">
    <property type="entry name" value="HisKA"/>
    <property type="match status" value="1"/>
</dbReference>
<protein>
    <recommendedName>
        <fullName evidence="3">histidine kinase</fullName>
        <ecNumber evidence="3">2.7.13.3</ecNumber>
    </recommendedName>
</protein>
<gene>
    <name evidence="14" type="ORF">F8566_07210</name>
</gene>
<evidence type="ECO:0000256" key="1">
    <source>
        <dbReference type="ARBA" id="ARBA00000085"/>
    </source>
</evidence>
<dbReference type="InterPro" id="IPR003661">
    <property type="entry name" value="HisK_dim/P_dom"/>
</dbReference>
<organism evidence="14 15">
    <name type="scientific">Actinomadura rudentiformis</name>
    <dbReference type="NCBI Taxonomy" id="359158"/>
    <lineage>
        <taxon>Bacteria</taxon>
        <taxon>Bacillati</taxon>
        <taxon>Actinomycetota</taxon>
        <taxon>Actinomycetes</taxon>
        <taxon>Streptosporangiales</taxon>
        <taxon>Thermomonosporaceae</taxon>
        <taxon>Actinomadura</taxon>
    </lineage>
</organism>
<dbReference type="PROSITE" id="PS50109">
    <property type="entry name" value="HIS_KIN"/>
    <property type="match status" value="1"/>
</dbReference>
<dbReference type="SUPFAM" id="SSF47384">
    <property type="entry name" value="Homodimeric domain of signal transducing histidine kinase"/>
    <property type="match status" value="1"/>
</dbReference>
<dbReference type="CDD" id="cd00082">
    <property type="entry name" value="HisKA"/>
    <property type="match status" value="1"/>
</dbReference>
<evidence type="ECO:0000256" key="11">
    <source>
        <dbReference type="SAM" id="Phobius"/>
    </source>
</evidence>
<name>A0A6H9Z1W1_9ACTN</name>
<dbReference type="SMART" id="SM00387">
    <property type="entry name" value="HATPase_c"/>
    <property type="match status" value="1"/>
</dbReference>
<feature type="domain" description="Histidine kinase" evidence="12">
    <location>
        <begin position="246"/>
        <end position="457"/>
    </location>
</feature>
<dbReference type="EC" id="2.7.13.3" evidence="3"/>
<evidence type="ECO:0000256" key="9">
    <source>
        <dbReference type="ARBA" id="ARBA00023012"/>
    </source>
</evidence>
<dbReference type="AlphaFoldDB" id="A0A6H9Z1W1"/>
<dbReference type="GO" id="GO:0000155">
    <property type="term" value="F:phosphorelay sensor kinase activity"/>
    <property type="evidence" value="ECO:0007669"/>
    <property type="project" value="InterPro"/>
</dbReference>
<dbReference type="PANTHER" id="PTHR45436">
    <property type="entry name" value="SENSOR HISTIDINE KINASE YKOH"/>
    <property type="match status" value="1"/>
</dbReference>
<dbReference type="EMBL" id="WBMT01000003">
    <property type="protein sequence ID" value="KAB2350763.1"/>
    <property type="molecule type" value="Genomic_DNA"/>
</dbReference>
<keyword evidence="10 11" id="KW-0472">Membrane</keyword>
<dbReference type="InterPro" id="IPR050428">
    <property type="entry name" value="TCS_sensor_his_kinase"/>
</dbReference>
<dbReference type="Proteomes" id="UP000468735">
    <property type="component" value="Unassembled WGS sequence"/>
</dbReference>
<dbReference type="Pfam" id="PF00512">
    <property type="entry name" value="HisKA"/>
    <property type="match status" value="1"/>
</dbReference>
<dbReference type="SUPFAM" id="SSF158472">
    <property type="entry name" value="HAMP domain-like"/>
    <property type="match status" value="1"/>
</dbReference>
<dbReference type="Gene3D" id="3.30.565.10">
    <property type="entry name" value="Histidine kinase-like ATPase, C-terminal domain"/>
    <property type="match status" value="1"/>
</dbReference>